<protein>
    <submittedName>
        <fullName evidence="1">Uncharacterized protein</fullName>
    </submittedName>
</protein>
<dbReference type="EMBL" id="FNRD01000013">
    <property type="protein sequence ID" value="SEA97064.1"/>
    <property type="molecule type" value="Genomic_DNA"/>
</dbReference>
<name>A0A1H4FID0_9FLAO</name>
<dbReference type="AlphaFoldDB" id="A0A1H4FID0"/>
<dbReference type="Proteomes" id="UP000198951">
    <property type="component" value="Unassembled WGS sequence"/>
</dbReference>
<dbReference type="OrthoDB" id="9785745at2"/>
<evidence type="ECO:0000313" key="2">
    <source>
        <dbReference type="Proteomes" id="UP000198951"/>
    </source>
</evidence>
<reference evidence="2" key="1">
    <citation type="submission" date="2016-10" db="EMBL/GenBank/DDBJ databases">
        <authorList>
            <person name="Varghese N."/>
            <person name="Submissions S."/>
        </authorList>
    </citation>
    <scope>NUCLEOTIDE SEQUENCE [LARGE SCALE GENOMIC DNA]</scope>
    <source>
        <strain evidence="2">DSM 22376</strain>
    </source>
</reference>
<dbReference type="RefSeq" id="WP_143031873.1">
    <property type="nucleotide sequence ID" value="NZ_FNRD01000013.1"/>
</dbReference>
<sequence>MRLHTEVVGREITAVVERSTSQVYAINYKTMEYKGQLTGRLKISVVSAGKYIMSYFLSDFMKENNGLKFIIDEGNIFFKH</sequence>
<gene>
    <name evidence="1" type="ORF">SAMN05443667_113140</name>
</gene>
<keyword evidence="2" id="KW-1185">Reference proteome</keyword>
<organism evidence="1 2">
    <name type="scientific">Flavobacterium gillisiae</name>
    <dbReference type="NCBI Taxonomy" id="150146"/>
    <lineage>
        <taxon>Bacteria</taxon>
        <taxon>Pseudomonadati</taxon>
        <taxon>Bacteroidota</taxon>
        <taxon>Flavobacteriia</taxon>
        <taxon>Flavobacteriales</taxon>
        <taxon>Flavobacteriaceae</taxon>
        <taxon>Flavobacterium</taxon>
    </lineage>
</organism>
<proteinExistence type="predicted"/>
<accession>A0A1H4FID0</accession>
<dbReference type="STRING" id="150146.SAMN05443667_113140"/>
<evidence type="ECO:0000313" key="1">
    <source>
        <dbReference type="EMBL" id="SEA97064.1"/>
    </source>
</evidence>